<dbReference type="Pfam" id="PF01168">
    <property type="entry name" value="Ala_racemase_N"/>
    <property type="match status" value="1"/>
</dbReference>
<dbReference type="Gene3D" id="2.40.37.10">
    <property type="entry name" value="Lyase, Ornithine Decarboxylase, Chain A, domain 1"/>
    <property type="match status" value="1"/>
</dbReference>
<evidence type="ECO:0000256" key="4">
    <source>
        <dbReference type="ARBA" id="ARBA00023235"/>
    </source>
</evidence>
<feature type="binding site" evidence="5 7">
    <location>
        <position position="595"/>
    </location>
    <ligand>
        <name>substrate</name>
    </ligand>
</feature>
<comment type="function">
    <text evidence="5">Catalyzes the interconversion of L-alanine and D-alanine. May also act on other amino acids.</text>
</comment>
<protein>
    <recommendedName>
        <fullName evidence="5">Alanine racemase</fullName>
        <ecNumber evidence="5">5.1.1.1</ecNumber>
    </recommendedName>
</protein>
<dbReference type="PANTHER" id="PTHR30511">
    <property type="entry name" value="ALANINE RACEMASE"/>
    <property type="match status" value="1"/>
</dbReference>
<dbReference type="EMBL" id="DYXT01000046">
    <property type="protein sequence ID" value="HJE39802.1"/>
    <property type="molecule type" value="Genomic_DNA"/>
</dbReference>
<dbReference type="CDD" id="cd00430">
    <property type="entry name" value="PLPDE_III_AR"/>
    <property type="match status" value="1"/>
</dbReference>
<dbReference type="GO" id="GO:0005524">
    <property type="term" value="F:ATP binding"/>
    <property type="evidence" value="ECO:0007669"/>
    <property type="project" value="InterPro"/>
</dbReference>
<dbReference type="InterPro" id="IPR013221">
    <property type="entry name" value="Mur_ligase_cen"/>
</dbReference>
<evidence type="ECO:0000256" key="5">
    <source>
        <dbReference type="HAMAP-Rule" id="MF_01201"/>
    </source>
</evidence>
<proteinExistence type="inferred from homology"/>
<dbReference type="InterPro" id="IPR000821">
    <property type="entry name" value="Ala_racemase"/>
</dbReference>
<keyword evidence="4 5" id="KW-0413">Isomerase</keyword>
<dbReference type="HAMAP" id="MF_01201">
    <property type="entry name" value="Ala_racemase"/>
    <property type="match status" value="1"/>
</dbReference>
<dbReference type="Gene3D" id="3.90.190.20">
    <property type="entry name" value="Mur ligase, C-terminal domain"/>
    <property type="match status" value="1"/>
</dbReference>
<dbReference type="EC" id="5.1.1.1" evidence="5"/>
<dbReference type="NCBIfam" id="NF008897">
    <property type="entry name" value="PRK11930.1"/>
    <property type="match status" value="1"/>
</dbReference>
<dbReference type="SUPFAM" id="SSF63418">
    <property type="entry name" value="MurE/MurF N-terminal domain"/>
    <property type="match status" value="1"/>
</dbReference>
<feature type="active site" description="Proton acceptor; specific for L-alanine" evidence="5">
    <location>
        <position position="725"/>
    </location>
</feature>
<dbReference type="SUPFAM" id="SSF53623">
    <property type="entry name" value="MurD-like peptide ligases, catalytic domain"/>
    <property type="match status" value="1"/>
</dbReference>
<keyword evidence="3 5" id="KW-0663">Pyridoxal phosphate</keyword>
<keyword evidence="9" id="KW-0436">Ligase</keyword>
<reference evidence="9" key="1">
    <citation type="journal article" date="2021" name="PeerJ">
        <title>Extensive microbial diversity within the chicken gut microbiome revealed by metagenomics and culture.</title>
        <authorList>
            <person name="Gilroy R."/>
            <person name="Ravi A."/>
            <person name="Getino M."/>
            <person name="Pursley I."/>
            <person name="Horton D.L."/>
            <person name="Alikhan N.F."/>
            <person name="Baker D."/>
            <person name="Gharbi K."/>
            <person name="Hall N."/>
            <person name="Watson M."/>
            <person name="Adriaenssens E.M."/>
            <person name="Foster-Nyarko E."/>
            <person name="Jarju S."/>
            <person name="Secka A."/>
            <person name="Antonio M."/>
            <person name="Oren A."/>
            <person name="Chaudhuri R.R."/>
            <person name="La Ragione R."/>
            <person name="Hildebrand F."/>
            <person name="Pallen M.J."/>
        </authorList>
    </citation>
    <scope>NUCLEOTIDE SEQUENCE</scope>
    <source>
        <strain evidence="9">4100</strain>
    </source>
</reference>
<dbReference type="Gene3D" id="3.40.1190.10">
    <property type="entry name" value="Mur-like, catalytic domain"/>
    <property type="match status" value="1"/>
</dbReference>
<dbReference type="InterPro" id="IPR036615">
    <property type="entry name" value="Mur_ligase_C_dom_sf"/>
</dbReference>
<organism evidence="9 10">
    <name type="scientific">Candidatus Amulumruptor caecigallinarius</name>
    <dbReference type="NCBI Taxonomy" id="2109911"/>
    <lineage>
        <taxon>Bacteria</taxon>
        <taxon>Pseudomonadati</taxon>
        <taxon>Bacteroidota</taxon>
        <taxon>Bacteroidia</taxon>
        <taxon>Bacteroidales</taxon>
        <taxon>Muribaculaceae</taxon>
        <taxon>Candidatus Amulumruptor</taxon>
    </lineage>
</organism>
<dbReference type="FunFam" id="3.20.20.10:FF:000002">
    <property type="entry name" value="Alanine racemase"/>
    <property type="match status" value="1"/>
</dbReference>
<accession>A0A921EBK4</accession>
<comment type="catalytic activity">
    <reaction evidence="1 5">
        <text>L-alanine = D-alanine</text>
        <dbReference type="Rhea" id="RHEA:20249"/>
        <dbReference type="ChEBI" id="CHEBI:57416"/>
        <dbReference type="ChEBI" id="CHEBI:57972"/>
        <dbReference type="EC" id="5.1.1.1"/>
    </reaction>
</comment>
<dbReference type="InterPro" id="IPR036565">
    <property type="entry name" value="Mur-like_cat_sf"/>
</dbReference>
<sequence length="831" mass="92309">MKDYTIAKISGIISPLAQSISTPDARIEHLLTDSRSLMFPETSLFFAITTKRGDGHKYIPTLYAAGVRNFVIEKISAGASQLYPDANFLQVADSTAALQQLASFHRNRYDIPVIGITGSRGKTTVKEWLYQLLQCDEEVLRSPRSFNSQIGVPLSVWELDESDTLAIFEAGISTSGEMQPISNVINPDIAVLTNLGAEHEEGFPSLAVKAAEKTRLLDSADIAICNIDDTTVYKAVKNLHGIGDRLWSVSFKNPDAKVYISAYVNMGDATEIEYRFAGAADTIVIPFADDLSVKNIALVLTVLLALGKDIATYKERFANLSPIDTRLEVLDGVNECQLLIDGYTSDLQSLSPALDFMDRRRTEQQSKTVILSDLTHEDNKDASQMYKKVAELLKCKGIERLIGIGDEIAHYERYFACETRFFPSTNAFLEEMSTSDFDHELILIKGAPRFDFKLIGQRFEARQHETVLDVNLDAMTANYNFFKSFLRPETGIVAMVKAGAYGAGVYELAKSLQSIGAAYLAVAAHDEGVDLRRAGITMPIMVLNPKVVNYPAMFAYQLEPEIYDFQMLNEIIKEGEKCGITDYPVHIKIDSGMHRLGFLKEDMKELKALLLSQNIIAPKSVFSHLAAADNPSMDDYTQQQFDYFDACCDELQEAYPDRYIMRHILNSTGIVRFPQHQHDLVRLGIGLYGIPTLDDGSMSALRPVSALHTVIISVKHWPAGTTIGYNRNGLLKRDSVIATIPVGYADGIDRHLGNGHASFMVNGHRCPTVGNICMDICMIDVTDCPDVKPGDRVEIFGSNVTAVELAEILDTIPYEILTSVSQRVKRVYFRE</sequence>
<dbReference type="Proteomes" id="UP000711407">
    <property type="component" value="Unassembled WGS sequence"/>
</dbReference>
<reference evidence="9" key="2">
    <citation type="submission" date="2021-09" db="EMBL/GenBank/DDBJ databases">
        <authorList>
            <person name="Gilroy R."/>
        </authorList>
    </citation>
    <scope>NUCLEOTIDE SEQUENCE</scope>
    <source>
        <strain evidence="9">4100</strain>
    </source>
</reference>
<evidence type="ECO:0000259" key="8">
    <source>
        <dbReference type="SMART" id="SM01005"/>
    </source>
</evidence>
<dbReference type="InterPro" id="IPR035911">
    <property type="entry name" value="MurE/MurF_N"/>
</dbReference>
<comment type="pathway">
    <text evidence="5">Amino-acid biosynthesis; D-alanine biosynthesis; D-alanine from L-alanine: step 1/1.</text>
</comment>
<dbReference type="InterPro" id="IPR001608">
    <property type="entry name" value="Ala_racemase_N"/>
</dbReference>
<dbReference type="PANTHER" id="PTHR30511:SF0">
    <property type="entry name" value="ALANINE RACEMASE, CATABOLIC-RELATED"/>
    <property type="match status" value="1"/>
</dbReference>
<dbReference type="AlphaFoldDB" id="A0A921EBK4"/>
<feature type="modified residue" description="N6-(pyridoxal phosphate)lysine" evidence="5 6">
    <location>
        <position position="497"/>
    </location>
</feature>
<feature type="active site" description="Proton acceptor; specific for D-alanine" evidence="5">
    <location>
        <position position="497"/>
    </location>
</feature>
<dbReference type="InterPro" id="IPR011079">
    <property type="entry name" value="Ala_racemase_C"/>
</dbReference>
<dbReference type="NCBIfam" id="TIGR00492">
    <property type="entry name" value="alr"/>
    <property type="match status" value="1"/>
</dbReference>
<dbReference type="PRINTS" id="PR00992">
    <property type="entry name" value="ALARACEMASE"/>
</dbReference>
<comment type="cofactor">
    <cofactor evidence="2 5 6">
        <name>pyridoxal 5'-phosphate</name>
        <dbReference type="ChEBI" id="CHEBI:597326"/>
    </cofactor>
</comment>
<dbReference type="SUPFAM" id="SSF51419">
    <property type="entry name" value="PLP-binding barrel"/>
    <property type="match status" value="1"/>
</dbReference>
<evidence type="ECO:0000256" key="6">
    <source>
        <dbReference type="PIRSR" id="PIRSR600821-50"/>
    </source>
</evidence>
<dbReference type="SUPFAM" id="SSF53244">
    <property type="entry name" value="MurD-like peptide ligases, peptide-binding domain"/>
    <property type="match status" value="1"/>
</dbReference>
<name>A0A921EBK4_9BACT</name>
<gene>
    <name evidence="9" type="ORF">K8V47_08620</name>
</gene>
<dbReference type="Gene3D" id="3.20.20.10">
    <property type="entry name" value="Alanine racemase"/>
    <property type="match status" value="1"/>
</dbReference>
<evidence type="ECO:0000256" key="1">
    <source>
        <dbReference type="ARBA" id="ARBA00000316"/>
    </source>
</evidence>
<evidence type="ECO:0000256" key="2">
    <source>
        <dbReference type="ARBA" id="ARBA00001933"/>
    </source>
</evidence>
<dbReference type="Gene3D" id="3.40.1390.10">
    <property type="entry name" value="MurE/MurF, N-terminal domain"/>
    <property type="match status" value="1"/>
</dbReference>
<dbReference type="GO" id="GO:0016881">
    <property type="term" value="F:acid-amino acid ligase activity"/>
    <property type="evidence" value="ECO:0007669"/>
    <property type="project" value="InterPro"/>
</dbReference>
<dbReference type="SUPFAM" id="SSF50621">
    <property type="entry name" value="Alanine racemase C-terminal domain-like"/>
    <property type="match status" value="1"/>
</dbReference>
<evidence type="ECO:0000256" key="3">
    <source>
        <dbReference type="ARBA" id="ARBA00022898"/>
    </source>
</evidence>
<dbReference type="SMART" id="SM01005">
    <property type="entry name" value="Ala_racemase_C"/>
    <property type="match status" value="1"/>
</dbReference>
<evidence type="ECO:0000256" key="7">
    <source>
        <dbReference type="PIRSR" id="PIRSR600821-52"/>
    </source>
</evidence>
<evidence type="ECO:0000313" key="9">
    <source>
        <dbReference type="EMBL" id="HJE39802.1"/>
    </source>
</evidence>
<dbReference type="Pfam" id="PF00842">
    <property type="entry name" value="Ala_racemase_C"/>
    <property type="match status" value="1"/>
</dbReference>
<feature type="binding site" evidence="5 7">
    <location>
        <position position="774"/>
    </location>
    <ligand>
        <name>substrate</name>
    </ligand>
</feature>
<dbReference type="GO" id="GO:0030632">
    <property type="term" value="P:D-alanine biosynthetic process"/>
    <property type="evidence" value="ECO:0007669"/>
    <property type="project" value="UniProtKB-UniRule"/>
</dbReference>
<dbReference type="GO" id="GO:0008784">
    <property type="term" value="F:alanine racemase activity"/>
    <property type="evidence" value="ECO:0007669"/>
    <property type="project" value="UniProtKB-UniRule"/>
</dbReference>
<dbReference type="InterPro" id="IPR009006">
    <property type="entry name" value="Ala_racemase/Decarboxylase_C"/>
</dbReference>
<dbReference type="InterPro" id="IPR029066">
    <property type="entry name" value="PLP-binding_barrel"/>
</dbReference>
<dbReference type="GO" id="GO:0030170">
    <property type="term" value="F:pyridoxal phosphate binding"/>
    <property type="evidence" value="ECO:0007669"/>
    <property type="project" value="UniProtKB-UniRule"/>
</dbReference>
<comment type="similarity">
    <text evidence="5">Belongs to the alanine racemase family.</text>
</comment>
<feature type="domain" description="Alanine racemase C-terminal" evidence="8">
    <location>
        <begin position="704"/>
        <end position="829"/>
    </location>
</feature>
<evidence type="ECO:0000313" key="10">
    <source>
        <dbReference type="Proteomes" id="UP000711407"/>
    </source>
</evidence>
<dbReference type="Pfam" id="PF08245">
    <property type="entry name" value="Mur_ligase_M"/>
    <property type="match status" value="1"/>
</dbReference>
<comment type="caution">
    <text evidence="9">The sequence shown here is derived from an EMBL/GenBank/DDBJ whole genome shotgun (WGS) entry which is preliminary data.</text>
</comment>
<dbReference type="GO" id="GO:0005829">
    <property type="term" value="C:cytosol"/>
    <property type="evidence" value="ECO:0007669"/>
    <property type="project" value="TreeGrafter"/>
</dbReference>